<feature type="compositionally biased region" description="Polar residues" evidence="1">
    <location>
        <begin position="11"/>
        <end position="20"/>
    </location>
</feature>
<evidence type="ECO:0000313" key="2">
    <source>
        <dbReference type="EMBL" id="EEC45303.1"/>
    </source>
</evidence>
<dbReference type="KEGG" id="pti:PHATRDRAFT_48616"/>
<dbReference type="InParanoid" id="B7G7W2"/>
<gene>
    <name evidence="2" type="ORF">PHATRDRAFT_48616</name>
</gene>
<dbReference type="HOGENOM" id="CLU_884173_0_0_1"/>
<dbReference type="Proteomes" id="UP000000759">
    <property type="component" value="Chromosome 18"/>
</dbReference>
<protein>
    <submittedName>
        <fullName evidence="2">Uncharacterized protein</fullName>
    </submittedName>
</protein>
<evidence type="ECO:0000313" key="3">
    <source>
        <dbReference type="Proteomes" id="UP000000759"/>
    </source>
</evidence>
<dbReference type="SUPFAM" id="SSF52047">
    <property type="entry name" value="RNI-like"/>
    <property type="match status" value="1"/>
</dbReference>
<name>B7G7W2_PHATC</name>
<accession>B7G7W2</accession>
<dbReference type="PaxDb" id="2850-Phatr48616"/>
<dbReference type="RefSeq" id="XP_002183085.1">
    <property type="nucleotide sequence ID" value="XM_002183049.1"/>
</dbReference>
<keyword evidence="3" id="KW-1185">Reference proteome</keyword>
<dbReference type="EMBL" id="CM000620">
    <property type="protein sequence ID" value="EEC45303.1"/>
    <property type="molecule type" value="Genomic_DNA"/>
</dbReference>
<dbReference type="AlphaFoldDB" id="B7G7W2"/>
<feature type="region of interest" description="Disordered" evidence="1">
    <location>
        <begin position="1"/>
        <end position="20"/>
    </location>
</feature>
<proteinExistence type="predicted"/>
<evidence type="ECO:0000256" key="1">
    <source>
        <dbReference type="SAM" id="MobiDB-lite"/>
    </source>
</evidence>
<organism evidence="2 3">
    <name type="scientific">Phaeodactylum tricornutum (strain CCAP 1055/1)</name>
    <dbReference type="NCBI Taxonomy" id="556484"/>
    <lineage>
        <taxon>Eukaryota</taxon>
        <taxon>Sar</taxon>
        <taxon>Stramenopiles</taxon>
        <taxon>Ochrophyta</taxon>
        <taxon>Bacillariophyta</taxon>
        <taxon>Bacillariophyceae</taxon>
        <taxon>Bacillariophycidae</taxon>
        <taxon>Naviculales</taxon>
        <taxon>Phaeodactylaceae</taxon>
        <taxon>Phaeodactylum</taxon>
    </lineage>
</organism>
<dbReference type="GeneID" id="7194879"/>
<reference evidence="3" key="2">
    <citation type="submission" date="2008-08" db="EMBL/GenBank/DDBJ databases">
        <authorList>
            <consortium name="Diatom Consortium"/>
            <person name="Grigoriev I."/>
            <person name="Grimwood J."/>
            <person name="Kuo A."/>
            <person name="Otillar R.P."/>
            <person name="Salamov A."/>
            <person name="Detter J.C."/>
            <person name="Lindquist E."/>
            <person name="Shapiro H."/>
            <person name="Lucas S."/>
            <person name="Glavina del Rio T."/>
            <person name="Pitluck S."/>
            <person name="Rokhsar D."/>
            <person name="Bowler C."/>
        </authorList>
    </citation>
    <scope>GENOME REANNOTATION</scope>
    <source>
        <strain evidence="3">CCAP 1055/1</strain>
    </source>
</reference>
<sequence length="386" mass="43456">MLLSVGKVGKSGTSRSIESRGVTSTIQKPGFLLTVTYDILQRPGSHERRTVRTFRTFQPSPGSLTTKPSFTMLRRSRQSCRRAGNLHLRQLQSNVERNFYFYWCRPIGAEQGTFRLLVAEFPTANWSLPLSYFDLIEEIGHTRVYFIELCGSAWKSLDPNDWQEICLALRYSRCSSFAVGDECLSKSQLLVLYDTVRPKALHFHGLIGSDAWKILAACPCLQYLDLQRGLKFDSISEAQTIVDTLLNLTSLRGLSLRIACPNRSALQLLLKSLENNVQLEHIAVSFDDTSLACFPECANIADFLDFCGRLNQTRRAALDRQRIQLRRKFQARDCQEIDAVVVILKDWYQSSTQILQHLLPVTPSSSFASVGGSGVGCGERLCKTKA</sequence>
<reference evidence="2 3" key="1">
    <citation type="journal article" date="2008" name="Nature">
        <title>The Phaeodactylum genome reveals the evolutionary history of diatom genomes.</title>
        <authorList>
            <person name="Bowler C."/>
            <person name="Allen A.E."/>
            <person name="Badger J.H."/>
            <person name="Grimwood J."/>
            <person name="Jabbari K."/>
            <person name="Kuo A."/>
            <person name="Maheswari U."/>
            <person name="Martens C."/>
            <person name="Maumus F."/>
            <person name="Otillar R.P."/>
            <person name="Rayko E."/>
            <person name="Salamov A."/>
            <person name="Vandepoele K."/>
            <person name="Beszteri B."/>
            <person name="Gruber A."/>
            <person name="Heijde M."/>
            <person name="Katinka M."/>
            <person name="Mock T."/>
            <person name="Valentin K."/>
            <person name="Verret F."/>
            <person name="Berges J.A."/>
            <person name="Brownlee C."/>
            <person name="Cadoret J.P."/>
            <person name="Chiovitti A."/>
            <person name="Choi C.J."/>
            <person name="Coesel S."/>
            <person name="De Martino A."/>
            <person name="Detter J.C."/>
            <person name="Durkin C."/>
            <person name="Falciatore A."/>
            <person name="Fournet J."/>
            <person name="Haruta M."/>
            <person name="Huysman M.J."/>
            <person name="Jenkins B.D."/>
            <person name="Jiroutova K."/>
            <person name="Jorgensen R.E."/>
            <person name="Joubert Y."/>
            <person name="Kaplan A."/>
            <person name="Kroger N."/>
            <person name="Kroth P.G."/>
            <person name="La Roche J."/>
            <person name="Lindquist E."/>
            <person name="Lommer M."/>
            <person name="Martin-Jezequel V."/>
            <person name="Lopez P.J."/>
            <person name="Lucas S."/>
            <person name="Mangogna M."/>
            <person name="McGinnis K."/>
            <person name="Medlin L.K."/>
            <person name="Montsant A."/>
            <person name="Oudot-Le Secq M.P."/>
            <person name="Napoli C."/>
            <person name="Obornik M."/>
            <person name="Parker M.S."/>
            <person name="Petit J.L."/>
            <person name="Porcel B.M."/>
            <person name="Poulsen N."/>
            <person name="Robison M."/>
            <person name="Rychlewski L."/>
            <person name="Rynearson T.A."/>
            <person name="Schmutz J."/>
            <person name="Shapiro H."/>
            <person name="Siaut M."/>
            <person name="Stanley M."/>
            <person name="Sussman M.R."/>
            <person name="Taylor A.R."/>
            <person name="Vardi A."/>
            <person name="von Dassow P."/>
            <person name="Vyverman W."/>
            <person name="Willis A."/>
            <person name="Wyrwicz L.S."/>
            <person name="Rokhsar D.S."/>
            <person name="Weissenbach J."/>
            <person name="Armbrust E.V."/>
            <person name="Green B.R."/>
            <person name="Van de Peer Y."/>
            <person name="Grigoriev I.V."/>
        </authorList>
    </citation>
    <scope>NUCLEOTIDE SEQUENCE [LARGE SCALE GENOMIC DNA]</scope>
    <source>
        <strain evidence="2 3">CCAP 1055/1</strain>
    </source>
</reference>